<dbReference type="AlphaFoldDB" id="A0AA46TGW0"/>
<reference evidence="4" key="1">
    <citation type="submission" date="2022-01" db="EMBL/GenBank/DDBJ databases">
        <title>Nocardioidaceae gen. sp. A5X3R13.</title>
        <authorList>
            <person name="Lopez Marin M.A."/>
            <person name="Uhlik O."/>
        </authorList>
    </citation>
    <scope>NUCLEOTIDE SEQUENCE</scope>
    <source>
        <strain evidence="4">A5X3R13</strain>
    </source>
</reference>
<protein>
    <submittedName>
        <fullName evidence="4">Universal stress protein</fullName>
    </submittedName>
</protein>
<dbReference type="Gene3D" id="3.40.50.620">
    <property type="entry name" value="HUPs"/>
    <property type="match status" value="1"/>
</dbReference>
<organism evidence="4 5">
    <name type="scientific">Solicola gregarius</name>
    <dbReference type="NCBI Taxonomy" id="2908642"/>
    <lineage>
        <taxon>Bacteria</taxon>
        <taxon>Bacillati</taxon>
        <taxon>Actinomycetota</taxon>
        <taxon>Actinomycetes</taxon>
        <taxon>Propionibacteriales</taxon>
        <taxon>Nocardioidaceae</taxon>
        <taxon>Solicola</taxon>
    </lineage>
</organism>
<evidence type="ECO:0000313" key="5">
    <source>
        <dbReference type="Proteomes" id="UP001164390"/>
    </source>
</evidence>
<dbReference type="PANTHER" id="PTHR31964:SF113">
    <property type="entry name" value="USPA DOMAIN-CONTAINING PROTEIN"/>
    <property type="match status" value="1"/>
</dbReference>
<dbReference type="PRINTS" id="PR01438">
    <property type="entry name" value="UNVRSLSTRESS"/>
</dbReference>
<feature type="region of interest" description="Disordered" evidence="2">
    <location>
        <begin position="152"/>
        <end position="172"/>
    </location>
</feature>
<evidence type="ECO:0000256" key="2">
    <source>
        <dbReference type="SAM" id="MobiDB-lite"/>
    </source>
</evidence>
<dbReference type="KEGG" id="sgrg:L0C25_18885"/>
<evidence type="ECO:0000313" key="4">
    <source>
        <dbReference type="EMBL" id="UYM04577.1"/>
    </source>
</evidence>
<feature type="domain" description="UspA" evidence="3">
    <location>
        <begin position="14"/>
        <end position="150"/>
    </location>
</feature>
<dbReference type="EMBL" id="CP094970">
    <property type="protein sequence ID" value="UYM04577.1"/>
    <property type="molecule type" value="Genomic_DNA"/>
</dbReference>
<name>A0AA46TGW0_9ACTN</name>
<dbReference type="Pfam" id="PF00582">
    <property type="entry name" value="Usp"/>
    <property type="match status" value="1"/>
</dbReference>
<accession>A0AA46TGW0</accession>
<dbReference type="SUPFAM" id="SSF52402">
    <property type="entry name" value="Adenine nucleotide alpha hydrolases-like"/>
    <property type="match status" value="1"/>
</dbReference>
<gene>
    <name evidence="4" type="ORF">L0C25_18885</name>
</gene>
<dbReference type="InterPro" id="IPR014729">
    <property type="entry name" value="Rossmann-like_a/b/a_fold"/>
</dbReference>
<sequence length="172" mass="18395">MTHAKTVDCSGGLLIGHDGSEFSNAALSWTLDLADRLGTSVTVVRAWVLTTAPRPKTWSPGYMPPLVDFEEASRDRLQADVADLVSEHPDVEVSHQAVHGRPASILVEGSERADMLVVGPRGLGGFRGLVLGSVSEQCVRHAKCPVVVVHGRGEQETPPARLSLDDNLTPDD</sequence>
<keyword evidence="5" id="KW-1185">Reference proteome</keyword>
<dbReference type="InterPro" id="IPR006015">
    <property type="entry name" value="Universal_stress_UspA"/>
</dbReference>
<dbReference type="CDD" id="cd23659">
    <property type="entry name" value="USP_At3g01520-like"/>
    <property type="match status" value="1"/>
</dbReference>
<evidence type="ECO:0000259" key="3">
    <source>
        <dbReference type="Pfam" id="PF00582"/>
    </source>
</evidence>
<dbReference type="PANTHER" id="PTHR31964">
    <property type="entry name" value="ADENINE NUCLEOTIDE ALPHA HYDROLASES-LIKE SUPERFAMILY PROTEIN"/>
    <property type="match status" value="1"/>
</dbReference>
<proteinExistence type="inferred from homology"/>
<comment type="similarity">
    <text evidence="1">Belongs to the universal stress protein A family.</text>
</comment>
<evidence type="ECO:0000256" key="1">
    <source>
        <dbReference type="ARBA" id="ARBA00008791"/>
    </source>
</evidence>
<dbReference type="InterPro" id="IPR006016">
    <property type="entry name" value="UspA"/>
</dbReference>
<dbReference type="Proteomes" id="UP001164390">
    <property type="component" value="Chromosome"/>
</dbReference>
<dbReference type="RefSeq" id="WP_271633324.1">
    <property type="nucleotide sequence ID" value="NZ_CP094970.1"/>
</dbReference>